<dbReference type="PANTHER" id="PTHR43711">
    <property type="entry name" value="TWO-COMPONENT HISTIDINE KINASE"/>
    <property type="match status" value="1"/>
</dbReference>
<keyword evidence="5" id="KW-0808">Transferase</keyword>
<dbReference type="GO" id="GO:0016020">
    <property type="term" value="C:membrane"/>
    <property type="evidence" value="ECO:0007669"/>
    <property type="project" value="UniProtKB-SubCell"/>
</dbReference>
<dbReference type="Gene3D" id="1.10.287.130">
    <property type="match status" value="1"/>
</dbReference>
<feature type="transmembrane region" description="Helical" evidence="9">
    <location>
        <begin position="66"/>
        <end position="85"/>
    </location>
</feature>
<reference evidence="12 13" key="1">
    <citation type="submission" date="2017-09" db="EMBL/GenBank/DDBJ databases">
        <title>Depth-based differentiation of microbial function through sediment-hosted aquifers and enrichment of novel symbionts in the deep terrestrial subsurface.</title>
        <authorList>
            <person name="Probst A.J."/>
            <person name="Ladd B."/>
            <person name="Jarett J.K."/>
            <person name="Geller-Mcgrath D.E."/>
            <person name="Sieber C.M."/>
            <person name="Emerson J.B."/>
            <person name="Anantharaman K."/>
            <person name="Thomas B.C."/>
            <person name="Malmstrom R."/>
            <person name="Stieglmeier M."/>
            <person name="Klingl A."/>
            <person name="Woyke T."/>
            <person name="Ryan C.M."/>
            <person name="Banfield J.F."/>
        </authorList>
    </citation>
    <scope>NUCLEOTIDE SEQUENCE [LARGE SCALE GENOMIC DNA]</scope>
    <source>
        <strain evidence="12">CG23_combo_of_CG06-09_8_20_14_all_49_15</strain>
    </source>
</reference>
<organism evidence="12 13">
    <name type="scientific">Candidatus Falkowbacteria bacterium CG23_combo_of_CG06-09_8_20_14_all_49_15</name>
    <dbReference type="NCBI Taxonomy" id="1974572"/>
    <lineage>
        <taxon>Bacteria</taxon>
        <taxon>Candidatus Falkowiibacteriota</taxon>
    </lineage>
</organism>
<accession>A0A2G9ZKD1</accession>
<dbReference type="InterPro" id="IPR005467">
    <property type="entry name" value="His_kinase_dom"/>
</dbReference>
<comment type="subcellular location">
    <subcellularLocation>
        <location evidence="2">Membrane</location>
    </subcellularLocation>
</comment>
<evidence type="ECO:0000259" key="10">
    <source>
        <dbReference type="PROSITE" id="PS50109"/>
    </source>
</evidence>
<feature type="region of interest" description="Disordered" evidence="8">
    <location>
        <begin position="1"/>
        <end position="20"/>
    </location>
</feature>
<evidence type="ECO:0000256" key="4">
    <source>
        <dbReference type="ARBA" id="ARBA00022553"/>
    </source>
</evidence>
<dbReference type="EMBL" id="PCSD01000079">
    <property type="protein sequence ID" value="PIP33635.1"/>
    <property type="molecule type" value="Genomic_DNA"/>
</dbReference>
<feature type="domain" description="Histidine kinase" evidence="10">
    <location>
        <begin position="157"/>
        <end position="393"/>
    </location>
</feature>
<keyword evidence="9" id="KW-1133">Transmembrane helix</keyword>
<proteinExistence type="predicted"/>
<evidence type="ECO:0000256" key="5">
    <source>
        <dbReference type="ARBA" id="ARBA00022679"/>
    </source>
</evidence>
<dbReference type="PROSITE" id="PS50885">
    <property type="entry name" value="HAMP"/>
    <property type="match status" value="1"/>
</dbReference>
<dbReference type="InterPro" id="IPR003594">
    <property type="entry name" value="HATPase_dom"/>
</dbReference>
<dbReference type="SUPFAM" id="SSF158472">
    <property type="entry name" value="HAMP domain-like"/>
    <property type="match status" value="1"/>
</dbReference>
<sequence length="409" mass="45924">MTKPDQKDNNHSTSTSREKKIARKQFSRRYFFGTKLSDKILLIVIFFATAILAFLYFFVTVNPQEFLIFSYISYSLSFAAAYFFGRHFSRQVTNLTLKIEEIAAGNLNKKLIVRGQDEISQLTNALNDLITRLQTNIALDVSLNREIDQAKTDFVALASHQLRTPLAIVKWYVDFLLNGDAGPLTDEQKKFLSQVYFSNERLIELVNALLDVSRIDLGTFSIEPEPVDLIKLADEAAGLFATEMEKKSIRLEKYFSPLPIINLDSRLMKIVLQNLISNATKYTGEKGIIRVIVKPVEDKAMIIVADNGCGIPKEQQPMIFTKLFRADNVKAIESIGTGLGLYIAKAVIEQSGGKIWFESPNLHFFVEKQRAGKNPAAGGGSGTTFYITIPLRGMIKKIGPKKLTSFSQK</sequence>
<dbReference type="InterPro" id="IPR004358">
    <property type="entry name" value="Sig_transdc_His_kin-like_C"/>
</dbReference>
<keyword evidence="9" id="KW-0472">Membrane</keyword>
<comment type="caution">
    <text evidence="12">The sequence shown here is derived from an EMBL/GenBank/DDBJ whole genome shotgun (WGS) entry which is preliminary data.</text>
</comment>
<evidence type="ECO:0000256" key="1">
    <source>
        <dbReference type="ARBA" id="ARBA00000085"/>
    </source>
</evidence>
<evidence type="ECO:0000256" key="9">
    <source>
        <dbReference type="SAM" id="Phobius"/>
    </source>
</evidence>
<dbReference type="Pfam" id="PF02518">
    <property type="entry name" value="HATPase_c"/>
    <property type="match status" value="1"/>
</dbReference>
<evidence type="ECO:0000259" key="11">
    <source>
        <dbReference type="PROSITE" id="PS50885"/>
    </source>
</evidence>
<gene>
    <name evidence="12" type="ORF">COX22_03305</name>
</gene>
<dbReference type="EC" id="2.7.13.3" evidence="3"/>
<dbReference type="InterPro" id="IPR003660">
    <property type="entry name" value="HAMP_dom"/>
</dbReference>
<dbReference type="Gene3D" id="3.30.565.10">
    <property type="entry name" value="Histidine kinase-like ATPase, C-terminal domain"/>
    <property type="match status" value="1"/>
</dbReference>
<dbReference type="InterPro" id="IPR050736">
    <property type="entry name" value="Sensor_HK_Regulatory"/>
</dbReference>
<evidence type="ECO:0000256" key="7">
    <source>
        <dbReference type="ARBA" id="ARBA00023012"/>
    </source>
</evidence>
<evidence type="ECO:0000313" key="13">
    <source>
        <dbReference type="Proteomes" id="UP000230729"/>
    </source>
</evidence>
<dbReference type="SMART" id="SM00388">
    <property type="entry name" value="HisKA"/>
    <property type="match status" value="1"/>
</dbReference>
<dbReference type="Pfam" id="PF00672">
    <property type="entry name" value="HAMP"/>
    <property type="match status" value="1"/>
</dbReference>
<keyword evidence="7" id="KW-0902">Two-component regulatory system</keyword>
<dbReference type="Pfam" id="PF00512">
    <property type="entry name" value="HisKA"/>
    <property type="match status" value="1"/>
</dbReference>
<dbReference type="CDD" id="cd06225">
    <property type="entry name" value="HAMP"/>
    <property type="match status" value="1"/>
</dbReference>
<dbReference type="PRINTS" id="PR00344">
    <property type="entry name" value="BCTRLSENSOR"/>
</dbReference>
<keyword evidence="4" id="KW-0597">Phosphoprotein</keyword>
<keyword evidence="6" id="KW-0418">Kinase</keyword>
<dbReference type="InterPro" id="IPR036097">
    <property type="entry name" value="HisK_dim/P_sf"/>
</dbReference>
<feature type="domain" description="HAMP" evidence="11">
    <location>
        <begin position="86"/>
        <end position="138"/>
    </location>
</feature>
<dbReference type="SUPFAM" id="SSF55874">
    <property type="entry name" value="ATPase domain of HSP90 chaperone/DNA topoisomerase II/histidine kinase"/>
    <property type="match status" value="1"/>
</dbReference>
<dbReference type="CDD" id="cd00082">
    <property type="entry name" value="HisKA"/>
    <property type="match status" value="1"/>
</dbReference>
<keyword evidence="9" id="KW-0812">Transmembrane</keyword>
<evidence type="ECO:0000256" key="3">
    <source>
        <dbReference type="ARBA" id="ARBA00012438"/>
    </source>
</evidence>
<evidence type="ECO:0000313" key="12">
    <source>
        <dbReference type="EMBL" id="PIP33635.1"/>
    </source>
</evidence>
<dbReference type="Gene3D" id="6.10.340.10">
    <property type="match status" value="1"/>
</dbReference>
<dbReference type="CDD" id="cd00075">
    <property type="entry name" value="HATPase"/>
    <property type="match status" value="1"/>
</dbReference>
<dbReference type="Proteomes" id="UP000230729">
    <property type="component" value="Unassembled WGS sequence"/>
</dbReference>
<dbReference type="AlphaFoldDB" id="A0A2G9ZKD1"/>
<feature type="transmembrane region" description="Helical" evidence="9">
    <location>
        <begin position="40"/>
        <end position="59"/>
    </location>
</feature>
<evidence type="ECO:0000256" key="2">
    <source>
        <dbReference type="ARBA" id="ARBA00004370"/>
    </source>
</evidence>
<dbReference type="PANTHER" id="PTHR43711:SF31">
    <property type="entry name" value="HISTIDINE KINASE"/>
    <property type="match status" value="1"/>
</dbReference>
<dbReference type="SUPFAM" id="SSF47384">
    <property type="entry name" value="Homodimeric domain of signal transducing histidine kinase"/>
    <property type="match status" value="1"/>
</dbReference>
<dbReference type="SMART" id="SM00304">
    <property type="entry name" value="HAMP"/>
    <property type="match status" value="1"/>
</dbReference>
<feature type="compositionally biased region" description="Basic and acidic residues" evidence="8">
    <location>
        <begin position="1"/>
        <end position="10"/>
    </location>
</feature>
<evidence type="ECO:0000256" key="8">
    <source>
        <dbReference type="SAM" id="MobiDB-lite"/>
    </source>
</evidence>
<dbReference type="InterPro" id="IPR036890">
    <property type="entry name" value="HATPase_C_sf"/>
</dbReference>
<dbReference type="FunFam" id="3.30.565.10:FF:000006">
    <property type="entry name" value="Sensor histidine kinase WalK"/>
    <property type="match status" value="1"/>
</dbReference>
<name>A0A2G9ZKD1_9BACT</name>
<dbReference type="SMART" id="SM00387">
    <property type="entry name" value="HATPase_c"/>
    <property type="match status" value="1"/>
</dbReference>
<evidence type="ECO:0000256" key="6">
    <source>
        <dbReference type="ARBA" id="ARBA00022777"/>
    </source>
</evidence>
<dbReference type="PROSITE" id="PS50109">
    <property type="entry name" value="HIS_KIN"/>
    <property type="match status" value="1"/>
</dbReference>
<dbReference type="InterPro" id="IPR003661">
    <property type="entry name" value="HisK_dim/P_dom"/>
</dbReference>
<dbReference type="GO" id="GO:0000155">
    <property type="term" value="F:phosphorelay sensor kinase activity"/>
    <property type="evidence" value="ECO:0007669"/>
    <property type="project" value="InterPro"/>
</dbReference>
<protein>
    <recommendedName>
        <fullName evidence="3">histidine kinase</fullName>
        <ecNumber evidence="3">2.7.13.3</ecNumber>
    </recommendedName>
</protein>
<comment type="catalytic activity">
    <reaction evidence="1">
        <text>ATP + protein L-histidine = ADP + protein N-phospho-L-histidine.</text>
        <dbReference type="EC" id="2.7.13.3"/>
    </reaction>
</comment>